<dbReference type="OrthoDB" id="315488at2157"/>
<dbReference type="RefSeq" id="WP_142978445.1">
    <property type="nucleotide sequence ID" value="NZ_RKLU01000001.1"/>
</dbReference>
<keyword evidence="2" id="KW-1185">Reference proteome</keyword>
<evidence type="ECO:0000313" key="2">
    <source>
        <dbReference type="Proteomes" id="UP000705823"/>
    </source>
</evidence>
<accession>A0A8J8TCH1</accession>
<proteinExistence type="predicted"/>
<dbReference type="Proteomes" id="UP000705823">
    <property type="component" value="Unassembled WGS sequence"/>
</dbReference>
<reference evidence="1" key="1">
    <citation type="submission" date="2019-02" db="EMBL/GenBank/DDBJ databases">
        <title>Halonotius sp. a new haloarchaeum isolated from saline soil.</title>
        <authorList>
            <person name="Duran-Viseras A."/>
            <person name="Sanchez-Porro C."/>
            <person name="Ventosa A."/>
        </authorList>
    </citation>
    <scope>NUCLEOTIDE SEQUENCE</scope>
    <source>
        <strain evidence="1">F15B</strain>
    </source>
</reference>
<dbReference type="Gene3D" id="2.30.30.110">
    <property type="match status" value="1"/>
</dbReference>
<dbReference type="AlphaFoldDB" id="A0A8J8TCH1"/>
<protein>
    <recommendedName>
        <fullName evidence="3">PemK-like, MazF-like toxin of type II toxin-antitoxin system</fullName>
    </recommendedName>
</protein>
<evidence type="ECO:0000313" key="1">
    <source>
        <dbReference type="EMBL" id="TQQ83528.1"/>
    </source>
</evidence>
<evidence type="ECO:0008006" key="3">
    <source>
        <dbReference type="Google" id="ProtNLM"/>
    </source>
</evidence>
<dbReference type="SUPFAM" id="SSF50118">
    <property type="entry name" value="Cell growth inhibitor/plasmid maintenance toxic component"/>
    <property type="match status" value="1"/>
</dbReference>
<sequence length="109" mass="11862">MAYERGTVVKGPDLFADYDYRPYVCLSDDSHPFSDEEALYVAITTTSRDAAIPLTDEDFAAGGLPRESYVNPWTVVSIRHADITAEEGRLVAAATEEIASEAAGYLGVR</sequence>
<dbReference type="EMBL" id="RKLU01000001">
    <property type="protein sequence ID" value="TQQ83528.1"/>
    <property type="molecule type" value="Genomic_DNA"/>
</dbReference>
<name>A0A8J8TCH1_9EURY</name>
<dbReference type="InterPro" id="IPR011067">
    <property type="entry name" value="Plasmid_toxin/cell-grow_inhib"/>
</dbReference>
<organism evidence="1 2">
    <name type="scientific">Halonotius terrestris</name>
    <dbReference type="NCBI Taxonomy" id="2487750"/>
    <lineage>
        <taxon>Archaea</taxon>
        <taxon>Methanobacteriati</taxon>
        <taxon>Methanobacteriota</taxon>
        <taxon>Stenosarchaea group</taxon>
        <taxon>Halobacteria</taxon>
        <taxon>Halobacteriales</taxon>
        <taxon>Haloferacaceae</taxon>
        <taxon>Halonotius</taxon>
    </lineage>
</organism>
<gene>
    <name evidence="1" type="ORF">EGH24_01685</name>
</gene>
<comment type="caution">
    <text evidence="1">The sequence shown here is derived from an EMBL/GenBank/DDBJ whole genome shotgun (WGS) entry which is preliminary data.</text>
</comment>